<comment type="caution">
    <text evidence="2">The sequence shown here is derived from an EMBL/GenBank/DDBJ whole genome shotgun (WGS) entry which is preliminary data.</text>
</comment>
<dbReference type="Pfam" id="PF00535">
    <property type="entry name" value="Glycos_transf_2"/>
    <property type="match status" value="1"/>
</dbReference>
<sequence length="294" mass="34419">MKLSIGICLATYNGEKYLAEQLDSLLNQSHQNFIIYVHDDNSSDNTVNIVKEYVSKFPSKFVFFDDDISYRDAGINFLEILKRSNNHDFYMFCDQDDIWLEDKISNTLNKILLENSNTEQYPILCHTDLVIVDDSLSKINQSFIASSNIDPYENNYYNYVVLGNNATGCTMMFNNSARKIILSKEYPSHTKKMMHDYWAVLSVSKIPSAKILFLPEQTMLYRQHGSNTIGFKRKTIKRTSLPLARALIATLDPLFIFKALKRIKQVNKYYPSRISFWQYLSIRFKNKYKTYQRK</sequence>
<proteinExistence type="predicted"/>
<accession>A0ABV9TAE4</accession>
<gene>
    <name evidence="2" type="ORF">ACFPDQ_03460</name>
</gene>
<dbReference type="CDD" id="cd04196">
    <property type="entry name" value="GT_2_like_d"/>
    <property type="match status" value="1"/>
</dbReference>
<dbReference type="EMBL" id="JBHSJH010000001">
    <property type="protein sequence ID" value="MFC4892101.1"/>
    <property type="molecule type" value="Genomic_DNA"/>
</dbReference>
<evidence type="ECO:0000313" key="3">
    <source>
        <dbReference type="Proteomes" id="UP001595926"/>
    </source>
</evidence>
<dbReference type="Proteomes" id="UP001595926">
    <property type="component" value="Unassembled WGS sequence"/>
</dbReference>
<keyword evidence="3" id="KW-1185">Reference proteome</keyword>
<dbReference type="InterPro" id="IPR029044">
    <property type="entry name" value="Nucleotide-diphossugar_trans"/>
</dbReference>
<feature type="domain" description="PLD phosphodiesterase" evidence="1">
    <location>
        <begin position="121"/>
        <end position="153"/>
    </location>
</feature>
<name>A0ABV9TAE4_9GAMM</name>
<dbReference type="PANTHER" id="PTHR22916">
    <property type="entry name" value="GLYCOSYLTRANSFERASE"/>
    <property type="match status" value="1"/>
</dbReference>
<evidence type="ECO:0000313" key="2">
    <source>
        <dbReference type="EMBL" id="MFC4892101.1"/>
    </source>
</evidence>
<dbReference type="PANTHER" id="PTHR22916:SF3">
    <property type="entry name" value="UDP-GLCNAC:BETAGAL BETA-1,3-N-ACETYLGLUCOSAMINYLTRANSFERASE-LIKE PROTEIN 1"/>
    <property type="match status" value="1"/>
</dbReference>
<dbReference type="InterPro" id="IPR001173">
    <property type="entry name" value="Glyco_trans_2-like"/>
</dbReference>
<dbReference type="InterPro" id="IPR001736">
    <property type="entry name" value="PLipase_D/transphosphatidylase"/>
</dbReference>
<dbReference type="Gene3D" id="3.90.550.10">
    <property type="entry name" value="Spore Coat Polysaccharide Biosynthesis Protein SpsA, Chain A"/>
    <property type="match status" value="1"/>
</dbReference>
<organism evidence="2 3">
    <name type="scientific">Pseudofrancisella aestuarii</name>
    <dbReference type="NCBI Taxonomy" id="2670347"/>
    <lineage>
        <taxon>Bacteria</taxon>
        <taxon>Pseudomonadati</taxon>
        <taxon>Pseudomonadota</taxon>
        <taxon>Gammaproteobacteria</taxon>
        <taxon>Thiotrichales</taxon>
        <taxon>Francisellaceae</taxon>
        <taxon>Pseudofrancisella</taxon>
    </lineage>
</organism>
<dbReference type="RefSeq" id="WP_119330191.1">
    <property type="nucleotide sequence ID" value="NZ_JBHSJH010000001.1"/>
</dbReference>
<protein>
    <submittedName>
        <fullName evidence="2">Glycosyltransferase family 2 protein</fullName>
    </submittedName>
</protein>
<dbReference type="SUPFAM" id="SSF53448">
    <property type="entry name" value="Nucleotide-diphospho-sugar transferases"/>
    <property type="match status" value="1"/>
</dbReference>
<reference evidence="3" key="1">
    <citation type="journal article" date="2019" name="Int. J. Syst. Evol. Microbiol.">
        <title>The Global Catalogue of Microorganisms (GCM) 10K type strain sequencing project: providing services to taxonomists for standard genome sequencing and annotation.</title>
        <authorList>
            <consortium name="The Broad Institute Genomics Platform"/>
            <consortium name="The Broad Institute Genome Sequencing Center for Infectious Disease"/>
            <person name="Wu L."/>
            <person name="Ma J."/>
        </authorList>
    </citation>
    <scope>NUCLEOTIDE SEQUENCE [LARGE SCALE GENOMIC DNA]</scope>
    <source>
        <strain evidence="3">CGMCC 1.13718</strain>
    </source>
</reference>
<evidence type="ECO:0000259" key="1">
    <source>
        <dbReference type="PROSITE" id="PS50035"/>
    </source>
</evidence>
<dbReference type="PROSITE" id="PS50035">
    <property type="entry name" value="PLD"/>
    <property type="match status" value="1"/>
</dbReference>